<evidence type="ECO:0000313" key="4">
    <source>
        <dbReference type="EMBL" id="AMO58268.1"/>
    </source>
</evidence>
<name>A0A142BHP2_9GAMM</name>
<evidence type="ECO:0000313" key="5">
    <source>
        <dbReference type="Proteomes" id="UP000071065"/>
    </source>
</evidence>
<feature type="coiled-coil region" evidence="1">
    <location>
        <begin position="501"/>
        <end position="528"/>
    </location>
</feature>
<evidence type="ECO:0000256" key="2">
    <source>
        <dbReference type="SAM" id="MobiDB-lite"/>
    </source>
</evidence>
<feature type="compositionally biased region" description="Basic and acidic residues" evidence="2">
    <location>
        <begin position="798"/>
        <end position="815"/>
    </location>
</feature>
<dbReference type="OrthoDB" id="6745079at2"/>
<dbReference type="NCBIfam" id="TIGR02675">
    <property type="entry name" value="tape_meas_nterm"/>
    <property type="match status" value="1"/>
</dbReference>
<dbReference type="KEGG" id="emp:EZMO1_4351"/>
<feature type="region of interest" description="Disordered" evidence="2">
    <location>
        <begin position="775"/>
        <end position="827"/>
    </location>
</feature>
<gene>
    <name evidence="4" type="ORF">EZMO1_4351</name>
</gene>
<dbReference type="InterPro" id="IPR013491">
    <property type="entry name" value="Tape_meas_N"/>
</dbReference>
<evidence type="ECO:0000256" key="1">
    <source>
        <dbReference type="SAM" id="Coils"/>
    </source>
</evidence>
<dbReference type="Pfam" id="PF20155">
    <property type="entry name" value="TMP_3"/>
    <property type="match status" value="1"/>
</dbReference>
<keyword evidence="1" id="KW-0175">Coiled coil</keyword>
<dbReference type="RefSeq" id="WP_051790490.1">
    <property type="nucleotide sequence ID" value="NZ_CP013251.1"/>
</dbReference>
<evidence type="ECO:0000259" key="3">
    <source>
        <dbReference type="Pfam" id="PF20155"/>
    </source>
</evidence>
<proteinExistence type="predicted"/>
<feature type="domain" description="Tape measure protein N-terminal" evidence="3">
    <location>
        <begin position="68"/>
        <end position="252"/>
    </location>
</feature>
<dbReference type="PANTHER" id="PTHR38812">
    <property type="entry name" value="MU-LIKE PROPHAGE FLUMU PROTEIN GP42"/>
    <property type="match status" value="1"/>
</dbReference>
<dbReference type="PATRIC" id="fig|570277.3.peg.4666"/>
<dbReference type="PANTHER" id="PTHR38812:SF2">
    <property type="entry name" value="MU-LIKE PROPHAGE FLUMU PROTEIN GP42"/>
    <property type="match status" value="1"/>
</dbReference>
<reference evidence="4 5" key="1">
    <citation type="journal article" date="2016" name="Front. Microbiol.">
        <title>Genomic Insight into the Host-Endosymbiont Relationship of Endozoicomonas montiporae CL-33(T) with its Coral Host.</title>
        <authorList>
            <person name="Ding J.-Y."/>
            <person name="Shiu J.-H."/>
            <person name="Chen W.-M."/>
            <person name="Chiang Y.-R."/>
            <person name="Tang S.-L."/>
        </authorList>
    </citation>
    <scope>NUCLEOTIDE SEQUENCE [LARGE SCALE GENOMIC DNA]</scope>
    <source>
        <strain evidence="4 5">CL-33</strain>
    </source>
</reference>
<accession>A0A142BHP2</accession>
<organism evidence="4 5">
    <name type="scientific">Endozoicomonas montiporae CL-33</name>
    <dbReference type="NCBI Taxonomy" id="570277"/>
    <lineage>
        <taxon>Bacteria</taxon>
        <taxon>Pseudomonadati</taxon>
        <taxon>Pseudomonadota</taxon>
        <taxon>Gammaproteobacteria</taxon>
        <taxon>Oceanospirillales</taxon>
        <taxon>Endozoicomonadaceae</taxon>
        <taxon>Endozoicomonas</taxon>
    </lineage>
</organism>
<dbReference type="EMBL" id="CP013251">
    <property type="protein sequence ID" value="AMO58268.1"/>
    <property type="molecule type" value="Genomic_DNA"/>
</dbReference>
<sequence length="847" mass="92367">MASSNSVLNIVIRARDLAKGTLTKVTARLRGMGKASEQTESRFASLGRSIRNLVVASLGFYTIKKSMQSVLQTGDQFERLEVQMKAIMGSIEEGDRAIEWIKEFTKNTPLELQQVADAFTALKNFGLDPMDGTLQAIVDQTSKLGGGMERLNGISLALGQAWAKQKLQGEEILQLVERGVPVWSLLEKVTGKNTQELQKLSSAGQLGRETIKQLIEEIGKSSAGAAKANMGLLSGIISNLSDEWLKFKDRIAEAGWLDYVKAQLSELGSKLDEMAGDGRLQALAESISRGFIKMAEAVKASFSSINFEDFVSKVKTGFTTVSDVLGSLRSNFSITSSVLKGFFNAFSAGVKTMGMVFSGVAGSITKNASRMFAALGADETAEKLRQTSELMKNISATFKKELKQDIVDMNDAWNSFSKEIADSHRRSQQDIRNENKKTTTELAADLDKTKDNLNDTAEVAKKTFTDAADALKQINAAETSAELADLGVVLVNSFQEGKITQEQYNEALEASKQKLEELKGAAEEAAGAAGAVGEAAADGADKVQSTGSGLTGFYNNITSELYGLSAQAEDTFQAMQGATDIDTTDTLGDIGQLKVALVEAKEEAHSLSAAVSYDPTGLSDWMIDTAENAANVKAEFYEQKIALEELVQGYEDGSVSAKELTFQGEAAARSMDLLNQQDLDRLNSAIDSAESSMDSLNNSTRNTLEGLQDELDRLQDNKENIEQRQFESRSNDLQKQLQQATQEGDRESIANLNQALSLNQKIYSEKRKQLQQQKQEEVQRKQQSSQKENSRINSSRQRTQDERTARRASPDKVIRLEYPGGSVNVGVNKGDEAKLLEALKNAGMRSR</sequence>
<dbReference type="AlphaFoldDB" id="A0A142BHP2"/>
<dbReference type="InterPro" id="IPR053058">
    <property type="entry name" value="Mulikevirus_tape_measure"/>
</dbReference>
<protein>
    <submittedName>
        <fullName evidence="4">Mu-like prophage protein</fullName>
    </submittedName>
</protein>
<dbReference type="Proteomes" id="UP000071065">
    <property type="component" value="Chromosome"/>
</dbReference>
<dbReference type="STRING" id="570277.EZMO1_4351"/>